<evidence type="ECO:0000313" key="11">
    <source>
        <dbReference type="Proteomes" id="UP001596067"/>
    </source>
</evidence>
<accession>A0ABW1F761</accession>
<evidence type="ECO:0000256" key="7">
    <source>
        <dbReference type="ARBA" id="ARBA00023136"/>
    </source>
</evidence>
<dbReference type="RefSeq" id="WP_345327552.1">
    <property type="nucleotide sequence ID" value="NZ_BAAAVH010000009.1"/>
</dbReference>
<feature type="transmembrane region" description="Helical" evidence="9">
    <location>
        <begin position="238"/>
        <end position="256"/>
    </location>
</feature>
<organism evidence="10 11">
    <name type="scientific">Kitasatospora aburaviensis</name>
    <dbReference type="NCBI Taxonomy" id="67265"/>
    <lineage>
        <taxon>Bacteria</taxon>
        <taxon>Bacillati</taxon>
        <taxon>Actinomycetota</taxon>
        <taxon>Actinomycetes</taxon>
        <taxon>Kitasatosporales</taxon>
        <taxon>Streptomycetaceae</taxon>
        <taxon>Kitasatospora</taxon>
    </lineage>
</organism>
<evidence type="ECO:0000256" key="9">
    <source>
        <dbReference type="SAM" id="Phobius"/>
    </source>
</evidence>
<feature type="transmembrane region" description="Helical" evidence="9">
    <location>
        <begin position="262"/>
        <end position="290"/>
    </location>
</feature>
<feature type="transmembrane region" description="Helical" evidence="9">
    <location>
        <begin position="297"/>
        <end position="319"/>
    </location>
</feature>
<comment type="similarity">
    <text evidence="2">Belongs to the autoinducer-2 exporter (AI-2E) (TC 2.A.86) family.</text>
</comment>
<dbReference type="InterPro" id="IPR002549">
    <property type="entry name" value="AI-2E-like"/>
</dbReference>
<evidence type="ECO:0000256" key="5">
    <source>
        <dbReference type="ARBA" id="ARBA00022692"/>
    </source>
</evidence>
<comment type="subcellular location">
    <subcellularLocation>
        <location evidence="1">Cell membrane</location>
        <topology evidence="1">Multi-pass membrane protein</topology>
    </subcellularLocation>
</comment>
<comment type="caution">
    <text evidence="10">The sequence shown here is derived from an EMBL/GenBank/DDBJ whole genome shotgun (WGS) entry which is preliminary data.</text>
</comment>
<reference evidence="11" key="1">
    <citation type="journal article" date="2019" name="Int. J. Syst. Evol. Microbiol.">
        <title>The Global Catalogue of Microorganisms (GCM) 10K type strain sequencing project: providing services to taxonomists for standard genome sequencing and annotation.</title>
        <authorList>
            <consortium name="The Broad Institute Genomics Platform"/>
            <consortium name="The Broad Institute Genome Sequencing Center for Infectious Disease"/>
            <person name="Wu L."/>
            <person name="Ma J."/>
        </authorList>
    </citation>
    <scope>NUCLEOTIDE SEQUENCE [LARGE SCALE GENOMIC DNA]</scope>
    <source>
        <strain evidence="11">CGMCC 4.1469</strain>
    </source>
</reference>
<dbReference type="EMBL" id="JBHSOD010000049">
    <property type="protein sequence ID" value="MFC5888994.1"/>
    <property type="molecule type" value="Genomic_DNA"/>
</dbReference>
<evidence type="ECO:0000256" key="8">
    <source>
        <dbReference type="SAM" id="MobiDB-lite"/>
    </source>
</evidence>
<evidence type="ECO:0000313" key="10">
    <source>
        <dbReference type="EMBL" id="MFC5888994.1"/>
    </source>
</evidence>
<keyword evidence="7 9" id="KW-0472">Membrane</keyword>
<dbReference type="Pfam" id="PF01594">
    <property type="entry name" value="AI-2E_transport"/>
    <property type="match status" value="1"/>
</dbReference>
<keyword evidence="3" id="KW-0813">Transport</keyword>
<dbReference type="PANTHER" id="PTHR21716">
    <property type="entry name" value="TRANSMEMBRANE PROTEIN"/>
    <property type="match status" value="1"/>
</dbReference>
<keyword evidence="4" id="KW-1003">Cell membrane</keyword>
<dbReference type="PANTHER" id="PTHR21716:SF53">
    <property type="entry name" value="PERMEASE PERM-RELATED"/>
    <property type="match status" value="1"/>
</dbReference>
<evidence type="ECO:0000256" key="2">
    <source>
        <dbReference type="ARBA" id="ARBA00009773"/>
    </source>
</evidence>
<feature type="transmembrane region" description="Helical" evidence="9">
    <location>
        <begin position="96"/>
        <end position="117"/>
    </location>
</feature>
<name>A0ABW1F761_9ACTN</name>
<sequence length="376" mass="38232">MSGEPRGRPFGEPSGGVPAERRDDHRRPYLMLPPAIRAAAAWSAAVVLLIAVASLVGFALVELRAATIPVALALLGTALLYPVMPWMVRHGVGRGTAAGLTCALLVAAVGGVVALLVNSLVHSAPQIASALQEAGDRIAEWLGPFGEKIRHALDNAQGESSALVSTVTNGVLSGLGLATQVLTGAVLALALVFFFLRDGHRTGDSIRSNLPPRTAEAVVACADRAFEAMAGFMRGTTLIALIDAFFITVGLLLLGVPGAAGLGALVFMGAYIPFVGAFLSGTVAVLVALAEGGIGTALWTLGIVLAVQAVEGNILQPLIQSRTVELHPATIMIAVVAGAGLAGILGALLAVPLCAAGVGVISVLRGDADRPRRGGR</sequence>
<keyword evidence="6 9" id="KW-1133">Transmembrane helix</keyword>
<keyword evidence="11" id="KW-1185">Reference proteome</keyword>
<evidence type="ECO:0000256" key="3">
    <source>
        <dbReference type="ARBA" id="ARBA00022448"/>
    </source>
</evidence>
<feature type="transmembrane region" description="Helical" evidence="9">
    <location>
        <begin position="66"/>
        <end position="84"/>
    </location>
</feature>
<feature type="transmembrane region" description="Helical" evidence="9">
    <location>
        <begin position="171"/>
        <end position="196"/>
    </location>
</feature>
<evidence type="ECO:0000256" key="4">
    <source>
        <dbReference type="ARBA" id="ARBA00022475"/>
    </source>
</evidence>
<keyword evidence="5 9" id="KW-0812">Transmembrane</keyword>
<proteinExistence type="inferred from homology"/>
<feature type="transmembrane region" description="Helical" evidence="9">
    <location>
        <begin position="35"/>
        <end position="60"/>
    </location>
</feature>
<feature type="transmembrane region" description="Helical" evidence="9">
    <location>
        <begin position="331"/>
        <end position="364"/>
    </location>
</feature>
<protein>
    <submittedName>
        <fullName evidence="10">AI-2E family transporter</fullName>
    </submittedName>
</protein>
<dbReference type="Proteomes" id="UP001596067">
    <property type="component" value="Unassembled WGS sequence"/>
</dbReference>
<gene>
    <name evidence="10" type="ORF">ACFP0N_28895</name>
</gene>
<evidence type="ECO:0000256" key="6">
    <source>
        <dbReference type="ARBA" id="ARBA00022989"/>
    </source>
</evidence>
<evidence type="ECO:0000256" key="1">
    <source>
        <dbReference type="ARBA" id="ARBA00004651"/>
    </source>
</evidence>
<feature type="region of interest" description="Disordered" evidence="8">
    <location>
        <begin position="1"/>
        <end position="22"/>
    </location>
</feature>